<dbReference type="EMBL" id="REGN01008895">
    <property type="protein sequence ID" value="RNA02414.1"/>
    <property type="molecule type" value="Genomic_DNA"/>
</dbReference>
<dbReference type="Proteomes" id="UP000276133">
    <property type="component" value="Unassembled WGS sequence"/>
</dbReference>
<accession>A0A3M7PTV2</accession>
<evidence type="ECO:0000313" key="2">
    <source>
        <dbReference type="Proteomes" id="UP000276133"/>
    </source>
</evidence>
<comment type="caution">
    <text evidence="1">The sequence shown here is derived from an EMBL/GenBank/DDBJ whole genome shotgun (WGS) entry which is preliminary data.</text>
</comment>
<name>A0A3M7PTV2_BRAPC</name>
<protein>
    <submittedName>
        <fullName evidence="1">Uncharacterized protein</fullName>
    </submittedName>
</protein>
<reference evidence="1 2" key="1">
    <citation type="journal article" date="2018" name="Sci. Rep.">
        <title>Genomic signatures of local adaptation to the degree of environmental predictability in rotifers.</title>
        <authorList>
            <person name="Franch-Gras L."/>
            <person name="Hahn C."/>
            <person name="Garcia-Roger E.M."/>
            <person name="Carmona M.J."/>
            <person name="Serra M."/>
            <person name="Gomez A."/>
        </authorList>
    </citation>
    <scope>NUCLEOTIDE SEQUENCE [LARGE SCALE GENOMIC DNA]</scope>
    <source>
        <strain evidence="1">HYR1</strain>
    </source>
</reference>
<organism evidence="1 2">
    <name type="scientific">Brachionus plicatilis</name>
    <name type="common">Marine rotifer</name>
    <name type="synonym">Brachionus muelleri</name>
    <dbReference type="NCBI Taxonomy" id="10195"/>
    <lineage>
        <taxon>Eukaryota</taxon>
        <taxon>Metazoa</taxon>
        <taxon>Spiralia</taxon>
        <taxon>Gnathifera</taxon>
        <taxon>Rotifera</taxon>
        <taxon>Eurotatoria</taxon>
        <taxon>Monogononta</taxon>
        <taxon>Pseudotrocha</taxon>
        <taxon>Ploima</taxon>
        <taxon>Brachionidae</taxon>
        <taxon>Brachionus</taxon>
    </lineage>
</organism>
<evidence type="ECO:0000313" key="1">
    <source>
        <dbReference type="EMBL" id="RNA02414.1"/>
    </source>
</evidence>
<keyword evidence="2" id="KW-1185">Reference proteome</keyword>
<proteinExistence type="predicted"/>
<gene>
    <name evidence="1" type="ORF">BpHYR1_004356</name>
</gene>
<sequence>MDRGPIFKIDHVVLDNTTKIIENPNKLIDEGKNINLSHSINQEDTLYHQVKILIVLLQLGILAFNN</sequence>
<dbReference type="AlphaFoldDB" id="A0A3M7PTV2"/>